<keyword evidence="3" id="KW-1185">Reference proteome</keyword>
<evidence type="ECO:0000313" key="3">
    <source>
        <dbReference type="Proteomes" id="UP001157091"/>
    </source>
</evidence>
<reference evidence="3" key="1">
    <citation type="journal article" date="2019" name="Int. J. Syst. Evol. Microbiol.">
        <title>The Global Catalogue of Microorganisms (GCM) 10K type strain sequencing project: providing services to taxonomists for standard genome sequencing and annotation.</title>
        <authorList>
            <consortium name="The Broad Institute Genomics Platform"/>
            <consortium name="The Broad Institute Genome Sequencing Center for Infectious Disease"/>
            <person name="Wu L."/>
            <person name="Ma J."/>
        </authorList>
    </citation>
    <scope>NUCLEOTIDE SEQUENCE [LARGE SCALE GENOMIC DNA]</scope>
    <source>
        <strain evidence="3">NBRC 106348</strain>
    </source>
</reference>
<evidence type="ECO:0000313" key="2">
    <source>
        <dbReference type="EMBL" id="GMA26448.1"/>
    </source>
</evidence>
<dbReference type="EMBL" id="BSUK01000001">
    <property type="protein sequence ID" value="GMA26448.1"/>
    <property type="molecule type" value="Genomic_DNA"/>
</dbReference>
<dbReference type="Proteomes" id="UP001157091">
    <property type="component" value="Unassembled WGS sequence"/>
</dbReference>
<protein>
    <submittedName>
        <fullName evidence="2">Uncharacterized protein</fullName>
    </submittedName>
</protein>
<evidence type="ECO:0000256" key="1">
    <source>
        <dbReference type="SAM" id="MobiDB-lite"/>
    </source>
</evidence>
<gene>
    <name evidence="2" type="ORF">GCM10025864_42070</name>
</gene>
<accession>A0ABQ6I8G0</accession>
<name>A0ABQ6I8G0_9MICO</name>
<sequence>MDVRSTCPAAASSSVRPTAVDPVNDSLRSRGSESSGPVTADADDVGTTFTTPTGRSRSASSERRISARARVVSGVSRAGLITTGHPAARAGASLRVSIAMGKFQGVTSSAGPTGRRDTSCRAPPAGAGRYRPSNRTACSANQRRKSAP</sequence>
<comment type="caution">
    <text evidence="2">The sequence shown here is derived from an EMBL/GenBank/DDBJ whole genome shotgun (WGS) entry which is preliminary data.</text>
</comment>
<organism evidence="2 3">
    <name type="scientific">Luteimicrobium album</name>
    <dbReference type="NCBI Taxonomy" id="1054550"/>
    <lineage>
        <taxon>Bacteria</taxon>
        <taxon>Bacillati</taxon>
        <taxon>Actinomycetota</taxon>
        <taxon>Actinomycetes</taxon>
        <taxon>Micrococcales</taxon>
        <taxon>Luteimicrobium</taxon>
    </lineage>
</organism>
<proteinExistence type="predicted"/>
<feature type="region of interest" description="Disordered" evidence="1">
    <location>
        <begin position="105"/>
        <end position="148"/>
    </location>
</feature>
<feature type="region of interest" description="Disordered" evidence="1">
    <location>
        <begin position="1"/>
        <end position="66"/>
    </location>
</feature>